<reference evidence="1 2" key="1">
    <citation type="submission" date="2020-05" db="EMBL/GenBank/DDBJ databases">
        <title>Hymenobacter terrestris sp. nov. and Hymenobacter lapidiphilus sp. nov., isolated from regoliths in Antarctica.</title>
        <authorList>
            <person name="Sedlacek I."/>
            <person name="Pantucek R."/>
            <person name="Zeman M."/>
            <person name="Holochova P."/>
            <person name="Kralova S."/>
            <person name="Stankova E."/>
            <person name="Sedo O."/>
            <person name="Micenkova L."/>
            <person name="Svec P."/>
            <person name="Gupta V."/>
            <person name="Sood U."/>
            <person name="Korpole U.S."/>
            <person name="Lal R."/>
        </authorList>
    </citation>
    <scope>NUCLEOTIDE SEQUENCE [LARGE SCALE GENOMIC DNA]</scope>
    <source>
        <strain evidence="1 2">P5342</strain>
    </source>
</reference>
<dbReference type="AlphaFoldDB" id="A0A7Y7PSS4"/>
<name>A0A7Y7PSS4_9BACT</name>
<dbReference type="EMBL" id="JABKAU010000054">
    <property type="protein sequence ID" value="NVO33202.1"/>
    <property type="molecule type" value="Genomic_DNA"/>
</dbReference>
<dbReference type="RefSeq" id="WP_176910034.1">
    <property type="nucleotide sequence ID" value="NZ_JABKAU010000054.1"/>
</dbReference>
<accession>A0A7Y7PSS4</accession>
<protein>
    <submittedName>
        <fullName evidence="1">Uncharacterized protein</fullName>
    </submittedName>
</protein>
<keyword evidence="2" id="KW-1185">Reference proteome</keyword>
<dbReference type="Proteomes" id="UP000565521">
    <property type="component" value="Unassembled WGS sequence"/>
</dbReference>
<gene>
    <name evidence="1" type="ORF">HW554_18505</name>
</gene>
<proteinExistence type="predicted"/>
<organism evidence="1 2">
    <name type="scientific">Hymenobacter lapidiphilus</name>
    <dbReference type="NCBI Taxonomy" id="2608003"/>
    <lineage>
        <taxon>Bacteria</taxon>
        <taxon>Pseudomonadati</taxon>
        <taxon>Bacteroidota</taxon>
        <taxon>Cytophagia</taxon>
        <taxon>Cytophagales</taxon>
        <taxon>Hymenobacteraceae</taxon>
        <taxon>Hymenobacter</taxon>
    </lineage>
</organism>
<evidence type="ECO:0000313" key="1">
    <source>
        <dbReference type="EMBL" id="NVO33202.1"/>
    </source>
</evidence>
<evidence type="ECO:0000313" key="2">
    <source>
        <dbReference type="Proteomes" id="UP000565521"/>
    </source>
</evidence>
<sequence>MASVDDPTQTLTCAARKTPDVTSECIAQLVYGPIGNLYLTIAPFAAVPTAVEVARRLAIVAPDDPERMTLLIATLSIPAGATQSDRFNGIDYAKPGDQAYAIKTLDLTTKNLDFARSTQQYPWVGRIYGVGQGDLWYGGQDGMQGSVRLSHVVPEDETAPQSLEGPLTTRSFFTPKRLASPIPLVYGAR</sequence>
<comment type="caution">
    <text evidence="1">The sequence shown here is derived from an EMBL/GenBank/DDBJ whole genome shotgun (WGS) entry which is preliminary data.</text>
</comment>